<feature type="region of interest" description="Disordered" evidence="1">
    <location>
        <begin position="1"/>
        <end position="20"/>
    </location>
</feature>
<protein>
    <submittedName>
        <fullName evidence="2">Uncharacterized protein</fullName>
    </submittedName>
</protein>
<evidence type="ECO:0000313" key="3">
    <source>
        <dbReference type="Proteomes" id="UP001162483"/>
    </source>
</evidence>
<reference evidence="2" key="1">
    <citation type="submission" date="2023-05" db="EMBL/GenBank/DDBJ databases">
        <authorList>
            <person name="Stuckert A."/>
        </authorList>
    </citation>
    <scope>NUCLEOTIDE SEQUENCE</scope>
</reference>
<feature type="compositionally biased region" description="Basic and acidic residues" evidence="1">
    <location>
        <begin position="1"/>
        <end position="14"/>
    </location>
</feature>
<keyword evidence="3" id="KW-1185">Reference proteome</keyword>
<gene>
    <name evidence="2" type="ORF">SPARVUS_LOCUS386871</name>
</gene>
<evidence type="ECO:0000256" key="1">
    <source>
        <dbReference type="SAM" id="MobiDB-lite"/>
    </source>
</evidence>
<name>A0ABN9ADI5_9NEOB</name>
<dbReference type="Proteomes" id="UP001162483">
    <property type="component" value="Unassembled WGS sequence"/>
</dbReference>
<dbReference type="EMBL" id="CATNWA010000135">
    <property type="protein sequence ID" value="CAI9533482.1"/>
    <property type="molecule type" value="Genomic_DNA"/>
</dbReference>
<accession>A0ABN9ADI5</accession>
<sequence>MVRDCGQDRGDGKRLRTGGRSTLQRDLTCSSIQRRAVFPASVVWALGMTSGCQVRMRKKRCFL</sequence>
<evidence type="ECO:0000313" key="2">
    <source>
        <dbReference type="EMBL" id="CAI9533482.1"/>
    </source>
</evidence>
<organism evidence="2 3">
    <name type="scientific">Staurois parvus</name>
    <dbReference type="NCBI Taxonomy" id="386267"/>
    <lineage>
        <taxon>Eukaryota</taxon>
        <taxon>Metazoa</taxon>
        <taxon>Chordata</taxon>
        <taxon>Craniata</taxon>
        <taxon>Vertebrata</taxon>
        <taxon>Euteleostomi</taxon>
        <taxon>Amphibia</taxon>
        <taxon>Batrachia</taxon>
        <taxon>Anura</taxon>
        <taxon>Neobatrachia</taxon>
        <taxon>Ranoidea</taxon>
        <taxon>Ranidae</taxon>
        <taxon>Staurois</taxon>
    </lineage>
</organism>
<proteinExistence type="predicted"/>
<comment type="caution">
    <text evidence="2">The sequence shown here is derived from an EMBL/GenBank/DDBJ whole genome shotgun (WGS) entry which is preliminary data.</text>
</comment>